<gene>
    <name evidence="2" type="primary">KLHL17</name>
    <name evidence="2" type="ORF">AWC38_SpisGene18158</name>
</gene>
<dbReference type="InterPro" id="IPR011705">
    <property type="entry name" value="BACK"/>
</dbReference>
<reference evidence="3" key="1">
    <citation type="journal article" date="2017" name="bioRxiv">
        <title>Comparative analysis of the genomes of Stylophora pistillata and Acropora digitifera provides evidence for extensive differences between species of corals.</title>
        <authorList>
            <person name="Voolstra C.R."/>
            <person name="Li Y."/>
            <person name="Liew Y.J."/>
            <person name="Baumgarten S."/>
            <person name="Zoccola D."/>
            <person name="Flot J.-F."/>
            <person name="Tambutte S."/>
            <person name="Allemand D."/>
            <person name="Aranda M."/>
        </authorList>
    </citation>
    <scope>NUCLEOTIDE SEQUENCE [LARGE SCALE GENOMIC DNA]</scope>
</reference>
<proteinExistence type="predicted"/>
<accession>A0A2B4RMN7</accession>
<dbReference type="SMART" id="SM00875">
    <property type="entry name" value="BACK"/>
    <property type="match status" value="1"/>
</dbReference>
<dbReference type="OrthoDB" id="5979808at2759"/>
<dbReference type="EMBL" id="LSMT01000469">
    <property type="protein sequence ID" value="PFX17502.1"/>
    <property type="molecule type" value="Genomic_DNA"/>
</dbReference>
<name>A0A2B4RMN7_STYPI</name>
<protein>
    <submittedName>
        <fullName evidence="2">Kelch-like protein 17</fullName>
    </submittedName>
</protein>
<dbReference type="InterPro" id="IPR011333">
    <property type="entry name" value="SKP1/BTB/POZ_sf"/>
</dbReference>
<dbReference type="Gene3D" id="3.30.710.10">
    <property type="entry name" value="Potassium Channel Kv1.1, Chain A"/>
    <property type="match status" value="1"/>
</dbReference>
<dbReference type="PANTHER" id="PTHR45632">
    <property type="entry name" value="LD33804P"/>
    <property type="match status" value="1"/>
</dbReference>
<dbReference type="PANTHER" id="PTHR45632:SF13">
    <property type="entry name" value="KELCH-LIKE PROTEIN 26"/>
    <property type="match status" value="1"/>
</dbReference>
<evidence type="ECO:0000313" key="2">
    <source>
        <dbReference type="EMBL" id="PFX17502.1"/>
    </source>
</evidence>
<evidence type="ECO:0000313" key="3">
    <source>
        <dbReference type="Proteomes" id="UP000225706"/>
    </source>
</evidence>
<organism evidence="2 3">
    <name type="scientific">Stylophora pistillata</name>
    <name type="common">Smooth cauliflower coral</name>
    <dbReference type="NCBI Taxonomy" id="50429"/>
    <lineage>
        <taxon>Eukaryota</taxon>
        <taxon>Metazoa</taxon>
        <taxon>Cnidaria</taxon>
        <taxon>Anthozoa</taxon>
        <taxon>Hexacorallia</taxon>
        <taxon>Scleractinia</taxon>
        <taxon>Astrocoeniina</taxon>
        <taxon>Pocilloporidae</taxon>
        <taxon>Stylophora</taxon>
    </lineage>
</organism>
<dbReference type="Pfam" id="PF07707">
    <property type="entry name" value="BACK"/>
    <property type="match status" value="1"/>
</dbReference>
<dbReference type="AlphaFoldDB" id="A0A2B4RMN7"/>
<dbReference type="Gene3D" id="1.25.40.420">
    <property type="match status" value="1"/>
</dbReference>
<feature type="domain" description="BACK" evidence="1">
    <location>
        <begin position="82"/>
        <end position="182"/>
    </location>
</feature>
<dbReference type="SUPFAM" id="SSF54695">
    <property type="entry name" value="POZ domain"/>
    <property type="match status" value="1"/>
</dbReference>
<sequence>MFTDGMKESNHEMIDLKDKSISPDFLKIIMDCIYSGDFQVNKDNVFEVLAAADHLQVTTVVQQCCDFLLTEFVKLHFDFETYSRICEIAHSHALKDLQEATEIEMAKKYKDVCESKEFLAHIDGDQLLSLLSRDDLSSPSETFIFKSVMQWIKHSKEERMAVAAKVIGAVRLGLVNIREVVAELNTQDMRMIPEINTLLLESLLYSVEPSSSSEFGTNKTRSRSMKS</sequence>
<evidence type="ECO:0000259" key="1">
    <source>
        <dbReference type="SMART" id="SM00875"/>
    </source>
</evidence>
<keyword evidence="3" id="KW-1185">Reference proteome</keyword>
<feature type="non-terminal residue" evidence="2">
    <location>
        <position position="227"/>
    </location>
</feature>
<dbReference type="Pfam" id="PF21536">
    <property type="entry name" value="BTB_KLHL33"/>
    <property type="match status" value="1"/>
</dbReference>
<dbReference type="Proteomes" id="UP000225706">
    <property type="component" value="Unassembled WGS sequence"/>
</dbReference>
<comment type="caution">
    <text evidence="2">The sequence shown here is derived from an EMBL/GenBank/DDBJ whole genome shotgun (WGS) entry which is preliminary data.</text>
</comment>